<evidence type="ECO:0000313" key="3">
    <source>
        <dbReference type="Proteomes" id="UP001157418"/>
    </source>
</evidence>
<comment type="caution">
    <text evidence="2">The sequence shown here is derived from an EMBL/GenBank/DDBJ whole genome shotgun (WGS) entry which is preliminary data.</text>
</comment>
<feature type="compositionally biased region" description="Polar residues" evidence="1">
    <location>
        <begin position="59"/>
        <end position="71"/>
    </location>
</feature>
<dbReference type="AlphaFoldDB" id="A0AAU9NBJ8"/>
<accession>A0AAU9NBJ8</accession>
<gene>
    <name evidence="2" type="ORF">LVIROSA_LOCUS22151</name>
</gene>
<sequence>MASNSSDIPSLKNFEVVAGKVNPPSEVSKSTVDPSDSSSSDIPSPKNFEDVDGKVNPLSEVSQSTFDPNDCNSSKICSPKKFENFDGKVNPQLEVSKSTCHSDSEGVEIIDFSVHFSPYKSQLERVSLIAKEEEKLSRKEKRKLALLCWKREEVVDLCEDEELRVDLVGYSV</sequence>
<name>A0AAU9NBJ8_9ASTR</name>
<keyword evidence="3" id="KW-1185">Reference proteome</keyword>
<proteinExistence type="predicted"/>
<evidence type="ECO:0000256" key="1">
    <source>
        <dbReference type="SAM" id="MobiDB-lite"/>
    </source>
</evidence>
<dbReference type="EMBL" id="CAKMRJ010004445">
    <property type="protein sequence ID" value="CAH1435736.1"/>
    <property type="molecule type" value="Genomic_DNA"/>
</dbReference>
<evidence type="ECO:0000313" key="2">
    <source>
        <dbReference type="EMBL" id="CAH1435736.1"/>
    </source>
</evidence>
<feature type="region of interest" description="Disordered" evidence="1">
    <location>
        <begin position="1"/>
        <end position="71"/>
    </location>
</feature>
<feature type="compositionally biased region" description="Low complexity" evidence="1">
    <location>
        <begin position="28"/>
        <end position="45"/>
    </location>
</feature>
<reference evidence="2 3" key="1">
    <citation type="submission" date="2022-01" db="EMBL/GenBank/DDBJ databases">
        <authorList>
            <person name="Xiong W."/>
            <person name="Schranz E."/>
        </authorList>
    </citation>
    <scope>NUCLEOTIDE SEQUENCE [LARGE SCALE GENOMIC DNA]</scope>
</reference>
<protein>
    <submittedName>
        <fullName evidence="2">Uncharacterized protein</fullName>
    </submittedName>
</protein>
<dbReference type="Proteomes" id="UP001157418">
    <property type="component" value="Unassembled WGS sequence"/>
</dbReference>
<organism evidence="2 3">
    <name type="scientific">Lactuca virosa</name>
    <dbReference type="NCBI Taxonomy" id="75947"/>
    <lineage>
        <taxon>Eukaryota</taxon>
        <taxon>Viridiplantae</taxon>
        <taxon>Streptophyta</taxon>
        <taxon>Embryophyta</taxon>
        <taxon>Tracheophyta</taxon>
        <taxon>Spermatophyta</taxon>
        <taxon>Magnoliopsida</taxon>
        <taxon>eudicotyledons</taxon>
        <taxon>Gunneridae</taxon>
        <taxon>Pentapetalae</taxon>
        <taxon>asterids</taxon>
        <taxon>campanulids</taxon>
        <taxon>Asterales</taxon>
        <taxon>Asteraceae</taxon>
        <taxon>Cichorioideae</taxon>
        <taxon>Cichorieae</taxon>
        <taxon>Lactucinae</taxon>
        <taxon>Lactuca</taxon>
    </lineage>
</organism>